<keyword evidence="4" id="KW-1185">Reference proteome</keyword>
<dbReference type="STRING" id="1297617.IB211_01077c"/>
<dbReference type="PANTHER" id="PTHR46558">
    <property type="entry name" value="TRACRIPTIONAL REGULATORY PROTEIN-RELATED-RELATED"/>
    <property type="match status" value="1"/>
</dbReference>
<evidence type="ECO:0000256" key="1">
    <source>
        <dbReference type="ARBA" id="ARBA00023125"/>
    </source>
</evidence>
<protein>
    <recommendedName>
        <fullName evidence="2">HTH cro/C1-type domain-containing protein</fullName>
    </recommendedName>
</protein>
<dbReference type="SMART" id="SM00530">
    <property type="entry name" value="HTH_XRE"/>
    <property type="match status" value="1"/>
</dbReference>
<keyword evidence="1" id="KW-0238">DNA-binding</keyword>
<dbReference type="PANTHER" id="PTHR46558:SF4">
    <property type="entry name" value="DNA-BIDING PHAGE PROTEIN"/>
    <property type="match status" value="1"/>
</dbReference>
<dbReference type="Gene3D" id="1.10.260.40">
    <property type="entry name" value="lambda repressor-like DNA-binding domains"/>
    <property type="match status" value="1"/>
</dbReference>
<dbReference type="InterPro" id="IPR001387">
    <property type="entry name" value="Cro/C1-type_HTH"/>
</dbReference>
<evidence type="ECO:0000259" key="2">
    <source>
        <dbReference type="PROSITE" id="PS50943"/>
    </source>
</evidence>
<dbReference type="KEGG" id="ibu:IB211_01077c"/>
<dbReference type="Pfam" id="PF01381">
    <property type="entry name" value="HTH_3"/>
    <property type="match status" value="1"/>
</dbReference>
<dbReference type="SUPFAM" id="SSF47413">
    <property type="entry name" value="lambda repressor-like DNA-binding domains"/>
    <property type="match status" value="1"/>
</dbReference>
<organism evidence="3 4">
    <name type="scientific">Intestinimonas butyriciproducens</name>
    <dbReference type="NCBI Taxonomy" id="1297617"/>
    <lineage>
        <taxon>Bacteria</taxon>
        <taxon>Bacillati</taxon>
        <taxon>Bacillota</taxon>
        <taxon>Clostridia</taxon>
        <taxon>Eubacteriales</taxon>
        <taxon>Intestinimonas</taxon>
    </lineage>
</organism>
<dbReference type="RefSeq" id="WP_058117349.1">
    <property type="nucleotide sequence ID" value="NZ_CP011307.1"/>
</dbReference>
<dbReference type="Proteomes" id="UP000064844">
    <property type="component" value="Chromosome"/>
</dbReference>
<dbReference type="GO" id="GO:0003677">
    <property type="term" value="F:DNA binding"/>
    <property type="evidence" value="ECO:0007669"/>
    <property type="project" value="UniProtKB-KW"/>
</dbReference>
<evidence type="ECO:0000313" key="4">
    <source>
        <dbReference type="Proteomes" id="UP000064844"/>
    </source>
</evidence>
<dbReference type="CDD" id="cd00093">
    <property type="entry name" value="HTH_XRE"/>
    <property type="match status" value="1"/>
</dbReference>
<evidence type="ECO:0000313" key="3">
    <source>
        <dbReference type="EMBL" id="ALP93470.1"/>
    </source>
</evidence>
<dbReference type="EMBL" id="CP011307">
    <property type="protein sequence ID" value="ALP93470.1"/>
    <property type="molecule type" value="Genomic_DNA"/>
</dbReference>
<reference evidence="3 4" key="1">
    <citation type="journal article" date="2015" name="Nat. Commun.">
        <title>Production of butyrate from lysine and the Amadori product fructoselysine by a human gut commensal.</title>
        <authorList>
            <person name="Bui T.P."/>
            <person name="Ritari J."/>
            <person name="Boeren S."/>
            <person name="de Waard P."/>
            <person name="Plugge C.M."/>
            <person name="de Vos W.M."/>
        </authorList>
    </citation>
    <scope>NUCLEOTIDE SEQUENCE [LARGE SCALE GENOMIC DNA]</scope>
    <source>
        <strain evidence="3 4">AF211</strain>
    </source>
</reference>
<accession>A0A0S2W299</accession>
<reference evidence="4" key="2">
    <citation type="submission" date="2015-04" db="EMBL/GenBank/DDBJ databases">
        <title>A butyrogenic pathway from the amino acid lysine in a human gut commensal.</title>
        <authorList>
            <person name="de Vos W.M."/>
            <person name="Bui N.T.P."/>
            <person name="Plugge C.M."/>
            <person name="Ritari J."/>
        </authorList>
    </citation>
    <scope>NUCLEOTIDE SEQUENCE [LARGE SCALE GENOMIC DNA]</scope>
    <source>
        <strain evidence="4">AF211</strain>
    </source>
</reference>
<proteinExistence type="predicted"/>
<dbReference type="AlphaFoldDB" id="A0A0S2W299"/>
<name>A0A0S2W299_9FIRM</name>
<sequence length="93" mass="10420">MGFDRDTYAARIKSLRKSRGLTQEQLAEKMNVTSTYIVKIENSQRTGSIEFSVELADCFGVSLDYLLTGAEHINKKQAIQAVISFLSELMAEL</sequence>
<feature type="domain" description="HTH cro/C1-type" evidence="2">
    <location>
        <begin position="12"/>
        <end position="66"/>
    </location>
</feature>
<gene>
    <name evidence="3" type="ORF">IB211_01077c</name>
</gene>
<dbReference type="PROSITE" id="PS50943">
    <property type="entry name" value="HTH_CROC1"/>
    <property type="match status" value="1"/>
</dbReference>
<dbReference type="InterPro" id="IPR010982">
    <property type="entry name" value="Lambda_DNA-bd_dom_sf"/>
</dbReference>